<dbReference type="EMBL" id="JBHSMT010000028">
    <property type="protein sequence ID" value="MFC5475725.1"/>
    <property type="molecule type" value="Genomic_DNA"/>
</dbReference>
<accession>A0ABW0MBX0</accession>
<evidence type="ECO:0000313" key="13">
    <source>
        <dbReference type="Proteomes" id="UP001596045"/>
    </source>
</evidence>
<feature type="transmembrane region" description="Helical" evidence="10">
    <location>
        <begin position="203"/>
        <end position="232"/>
    </location>
</feature>
<evidence type="ECO:0000256" key="10">
    <source>
        <dbReference type="SAM" id="Phobius"/>
    </source>
</evidence>
<organism evidence="12 13">
    <name type="scientific">Paraherbaspirillum soli</name>
    <dbReference type="NCBI Taxonomy" id="631222"/>
    <lineage>
        <taxon>Bacteria</taxon>
        <taxon>Pseudomonadati</taxon>
        <taxon>Pseudomonadota</taxon>
        <taxon>Betaproteobacteria</taxon>
        <taxon>Burkholderiales</taxon>
        <taxon>Oxalobacteraceae</taxon>
        <taxon>Paraherbaspirillum</taxon>
    </lineage>
</organism>
<dbReference type="InterPro" id="IPR003004">
    <property type="entry name" value="GspF/PilC"/>
</dbReference>
<evidence type="ECO:0000256" key="8">
    <source>
        <dbReference type="ARBA" id="ARBA00023136"/>
    </source>
</evidence>
<dbReference type="PANTHER" id="PTHR30012">
    <property type="entry name" value="GENERAL SECRETION PATHWAY PROTEIN"/>
    <property type="match status" value="1"/>
</dbReference>
<keyword evidence="6 9" id="KW-0812">Transmembrane</keyword>
<dbReference type="PANTHER" id="PTHR30012:SF7">
    <property type="entry name" value="PROTEIN TRANSPORT PROTEIN HOFC HOMOLOG"/>
    <property type="match status" value="1"/>
</dbReference>
<feature type="transmembrane region" description="Helical" evidence="10">
    <location>
        <begin position="365"/>
        <end position="385"/>
    </location>
</feature>
<sequence>MTTYQVRLLAQGQIVTKAVEADDEAGVRAQLTSADGTPLEIRRQAERRSWQRPAKFALGLFLQELSTLMEAGLVLIEALEALRDKADDKGARTVLDQMLSVMYQGQPFSKALAAQPNVFPPLLIATVASSEGSGQLPVALQRYQHYEVRIENIRKRITGALVYPLVVMGVGTAILLFMLFFVIPRFSVVFESMQELPGTAQAMLWWAGIVQSHGIAIGIGIGAAFGGAFWLLRTSRVKAALVKSLWHLPKLKDVCNLFVLARFYRTVGLLIEGGTPALEAFELSAKILPQDYVLRLEQALVQLRAGRTVSETLANHQLTTSVAERLLRVGEQSGDLGGMCERIAHFHDGALDRAIEIFSKVFEPILMLGVGGLVGTIVTLLYMPIFELAGSIG</sequence>
<dbReference type="PROSITE" id="PS00874">
    <property type="entry name" value="T2SP_F"/>
    <property type="match status" value="1"/>
</dbReference>
<comment type="subcellular location">
    <subcellularLocation>
        <location evidence="1 9">Cell inner membrane</location>
        <topology evidence="1 9">Multi-pass membrane protein</topology>
    </subcellularLocation>
</comment>
<comment type="similarity">
    <text evidence="2 9">Belongs to the GSP F family.</text>
</comment>
<dbReference type="InterPro" id="IPR018076">
    <property type="entry name" value="T2SS_GspF_dom"/>
</dbReference>
<evidence type="ECO:0000259" key="11">
    <source>
        <dbReference type="Pfam" id="PF00482"/>
    </source>
</evidence>
<comment type="caution">
    <text evidence="12">The sequence shown here is derived from an EMBL/GenBank/DDBJ whole genome shotgun (WGS) entry which is preliminary data.</text>
</comment>
<keyword evidence="13" id="KW-1185">Reference proteome</keyword>
<evidence type="ECO:0000256" key="9">
    <source>
        <dbReference type="RuleBase" id="RU003923"/>
    </source>
</evidence>
<feature type="domain" description="Type II secretion system protein GspF" evidence="11">
    <location>
        <begin position="61"/>
        <end position="184"/>
    </location>
</feature>
<name>A0ABW0MBX0_9BURK</name>
<keyword evidence="4" id="KW-1003">Cell membrane</keyword>
<protein>
    <submittedName>
        <fullName evidence="12">Type II secretion system F family protein</fullName>
    </submittedName>
</protein>
<keyword evidence="5" id="KW-0997">Cell inner membrane</keyword>
<evidence type="ECO:0000256" key="3">
    <source>
        <dbReference type="ARBA" id="ARBA00022448"/>
    </source>
</evidence>
<reference evidence="13" key="1">
    <citation type="journal article" date="2019" name="Int. J. Syst. Evol. Microbiol.">
        <title>The Global Catalogue of Microorganisms (GCM) 10K type strain sequencing project: providing services to taxonomists for standard genome sequencing and annotation.</title>
        <authorList>
            <consortium name="The Broad Institute Genomics Platform"/>
            <consortium name="The Broad Institute Genome Sequencing Center for Infectious Disease"/>
            <person name="Wu L."/>
            <person name="Ma J."/>
        </authorList>
    </citation>
    <scope>NUCLEOTIDE SEQUENCE [LARGE SCALE GENOMIC DNA]</scope>
    <source>
        <strain evidence="13">JCM 17066</strain>
    </source>
</reference>
<evidence type="ECO:0000256" key="6">
    <source>
        <dbReference type="ARBA" id="ARBA00022692"/>
    </source>
</evidence>
<keyword evidence="3 9" id="KW-0813">Transport</keyword>
<keyword evidence="8 10" id="KW-0472">Membrane</keyword>
<dbReference type="RefSeq" id="WP_378999285.1">
    <property type="nucleotide sequence ID" value="NZ_JBHSMT010000028.1"/>
</dbReference>
<evidence type="ECO:0000313" key="12">
    <source>
        <dbReference type="EMBL" id="MFC5475725.1"/>
    </source>
</evidence>
<dbReference type="Proteomes" id="UP001596045">
    <property type="component" value="Unassembled WGS sequence"/>
</dbReference>
<gene>
    <name evidence="12" type="ORF">ACFPM8_17315</name>
</gene>
<evidence type="ECO:0000256" key="5">
    <source>
        <dbReference type="ARBA" id="ARBA00022519"/>
    </source>
</evidence>
<evidence type="ECO:0000256" key="2">
    <source>
        <dbReference type="ARBA" id="ARBA00005745"/>
    </source>
</evidence>
<feature type="transmembrane region" description="Helical" evidence="10">
    <location>
        <begin position="161"/>
        <end position="183"/>
    </location>
</feature>
<evidence type="ECO:0000256" key="1">
    <source>
        <dbReference type="ARBA" id="ARBA00004429"/>
    </source>
</evidence>
<dbReference type="Gene3D" id="1.20.81.30">
    <property type="entry name" value="Type II secretion system (T2SS), domain F"/>
    <property type="match status" value="2"/>
</dbReference>
<proteinExistence type="inferred from homology"/>
<dbReference type="InterPro" id="IPR042094">
    <property type="entry name" value="T2SS_GspF_sf"/>
</dbReference>
<dbReference type="InterPro" id="IPR001992">
    <property type="entry name" value="T2SS_GspF/T4SS_PilC_CS"/>
</dbReference>
<evidence type="ECO:0000256" key="7">
    <source>
        <dbReference type="ARBA" id="ARBA00022989"/>
    </source>
</evidence>
<dbReference type="PRINTS" id="PR00812">
    <property type="entry name" value="BCTERIALGSPF"/>
</dbReference>
<keyword evidence="7 10" id="KW-1133">Transmembrane helix</keyword>
<evidence type="ECO:0000256" key="4">
    <source>
        <dbReference type="ARBA" id="ARBA00022475"/>
    </source>
</evidence>
<feature type="domain" description="Type II secretion system protein GspF" evidence="11">
    <location>
        <begin position="263"/>
        <end position="384"/>
    </location>
</feature>
<dbReference type="Pfam" id="PF00482">
    <property type="entry name" value="T2SSF"/>
    <property type="match status" value="2"/>
</dbReference>